<dbReference type="Pfam" id="PF01648">
    <property type="entry name" value="ACPS"/>
    <property type="match status" value="1"/>
</dbReference>
<evidence type="ECO:0000313" key="6">
    <source>
        <dbReference type="Proteomes" id="UP000192277"/>
    </source>
</evidence>
<accession>A0ABX3NTC6</accession>
<keyword evidence="6" id="KW-1185">Reference proteome</keyword>
<gene>
    <name evidence="5" type="ORF">A4D02_34785</name>
</gene>
<dbReference type="Proteomes" id="UP000192277">
    <property type="component" value="Unassembled WGS sequence"/>
</dbReference>
<evidence type="ECO:0008006" key="7">
    <source>
        <dbReference type="Google" id="ProtNLM"/>
    </source>
</evidence>
<dbReference type="RefSeq" id="WP_014218581.1">
    <property type="nucleotide sequence ID" value="NZ_LWBO01000024.1"/>
</dbReference>
<sequence>MAIVYYFNVDEIRDCEIREYLQHLPAFMQQEVMKYRNTIDQKSRLAARLMLCESLRTSGIDDWQDKWRKNVHNKPFIEGWKPFNISHSGKLVVFSYADGSIGVDIEKVQTIQHGELMRYFHAEEQEFIRSAANKLDSFYEVWVKKEAFLKATGTGLVNGLNACNCILKNVSYQGDCWHFHVIDIHPDYKSCLCTLNEKEPITISAFRFERAQYFPNINPPSSNPLSYM</sequence>
<dbReference type="InterPro" id="IPR037143">
    <property type="entry name" value="4-PPantetheinyl_Trfase_dom_sf"/>
</dbReference>
<organism evidence="5 6">
    <name type="scientific">Niastella koreensis</name>
    <dbReference type="NCBI Taxonomy" id="354356"/>
    <lineage>
        <taxon>Bacteria</taxon>
        <taxon>Pseudomonadati</taxon>
        <taxon>Bacteroidota</taxon>
        <taxon>Chitinophagia</taxon>
        <taxon>Chitinophagales</taxon>
        <taxon>Chitinophagaceae</taxon>
        <taxon>Niastella</taxon>
    </lineage>
</organism>
<dbReference type="PANTHER" id="PTHR12215">
    <property type="entry name" value="PHOSPHOPANTETHEINE TRANSFERASE"/>
    <property type="match status" value="1"/>
</dbReference>
<protein>
    <recommendedName>
        <fullName evidence="7">4'-phosphopantetheinyl transferase</fullName>
    </recommendedName>
</protein>
<comment type="similarity">
    <text evidence="1">Belongs to the P-Pant transferase superfamily. Gsp/Sfp/HetI/AcpT family.</text>
</comment>
<dbReference type="InterPro" id="IPR055066">
    <property type="entry name" value="AASDHPPT_N"/>
</dbReference>
<dbReference type="InterPro" id="IPR050559">
    <property type="entry name" value="P-Pant_transferase_sf"/>
</dbReference>
<dbReference type="SUPFAM" id="SSF56214">
    <property type="entry name" value="4'-phosphopantetheinyl transferase"/>
    <property type="match status" value="2"/>
</dbReference>
<evidence type="ECO:0000313" key="5">
    <source>
        <dbReference type="EMBL" id="OQP44393.1"/>
    </source>
</evidence>
<keyword evidence="2" id="KW-0808">Transferase</keyword>
<comment type="caution">
    <text evidence="5">The sequence shown here is derived from an EMBL/GenBank/DDBJ whole genome shotgun (WGS) entry which is preliminary data.</text>
</comment>
<name>A0ABX3NTC6_9BACT</name>
<reference evidence="5 6" key="1">
    <citation type="submission" date="2016-04" db="EMBL/GenBank/DDBJ databases">
        <authorList>
            <person name="Chen L."/>
            <person name="Zhuang W."/>
            <person name="Wang G."/>
        </authorList>
    </citation>
    <scope>NUCLEOTIDE SEQUENCE [LARGE SCALE GENOMIC DNA]</scope>
    <source>
        <strain evidence="6">GR20</strain>
    </source>
</reference>
<dbReference type="InterPro" id="IPR008278">
    <property type="entry name" value="4-PPantetheinyl_Trfase_dom"/>
</dbReference>
<dbReference type="EMBL" id="LWBO01000024">
    <property type="protein sequence ID" value="OQP44393.1"/>
    <property type="molecule type" value="Genomic_DNA"/>
</dbReference>
<evidence type="ECO:0000256" key="2">
    <source>
        <dbReference type="ARBA" id="ARBA00022679"/>
    </source>
</evidence>
<feature type="domain" description="4'-phosphopantetheinyl transferase N-terminal" evidence="4">
    <location>
        <begin position="16"/>
        <end position="94"/>
    </location>
</feature>
<proteinExistence type="inferred from homology"/>
<dbReference type="Pfam" id="PF22624">
    <property type="entry name" value="AASDHPPT_N"/>
    <property type="match status" value="1"/>
</dbReference>
<feature type="domain" description="4'-phosphopantetheinyl transferase" evidence="3">
    <location>
        <begin position="100"/>
        <end position="169"/>
    </location>
</feature>
<evidence type="ECO:0000259" key="4">
    <source>
        <dbReference type="Pfam" id="PF22624"/>
    </source>
</evidence>
<evidence type="ECO:0000256" key="1">
    <source>
        <dbReference type="ARBA" id="ARBA00010990"/>
    </source>
</evidence>
<dbReference type="PANTHER" id="PTHR12215:SF10">
    <property type="entry name" value="L-AMINOADIPATE-SEMIALDEHYDE DEHYDROGENASE-PHOSPHOPANTETHEINYL TRANSFERASE"/>
    <property type="match status" value="1"/>
</dbReference>
<dbReference type="Gene3D" id="3.90.470.20">
    <property type="entry name" value="4'-phosphopantetheinyl transferase domain"/>
    <property type="match status" value="2"/>
</dbReference>
<evidence type="ECO:0000259" key="3">
    <source>
        <dbReference type="Pfam" id="PF01648"/>
    </source>
</evidence>